<keyword evidence="2" id="KW-0472">Membrane</keyword>
<dbReference type="Proteomes" id="UP000634136">
    <property type="component" value="Unassembled WGS sequence"/>
</dbReference>
<proteinExistence type="predicted"/>
<feature type="compositionally biased region" description="Polar residues" evidence="1">
    <location>
        <begin position="91"/>
        <end position="105"/>
    </location>
</feature>
<evidence type="ECO:0000313" key="4">
    <source>
        <dbReference type="Proteomes" id="UP000634136"/>
    </source>
</evidence>
<keyword evidence="2" id="KW-0812">Transmembrane</keyword>
<dbReference type="PANTHER" id="PTHR34064">
    <property type="entry name" value="OS04G0672300 PROTEIN"/>
    <property type="match status" value="1"/>
</dbReference>
<gene>
    <name evidence="3" type="ORF">G2W53_032105</name>
</gene>
<dbReference type="PANTHER" id="PTHR34064:SF4">
    <property type="entry name" value="PROTEIN, PUTATIVE-RELATED"/>
    <property type="match status" value="1"/>
</dbReference>
<reference evidence="3" key="1">
    <citation type="submission" date="2020-09" db="EMBL/GenBank/DDBJ databases">
        <title>Genome-Enabled Discovery of Anthraquinone Biosynthesis in Senna tora.</title>
        <authorList>
            <person name="Kang S.-H."/>
            <person name="Pandey R.P."/>
            <person name="Lee C.-M."/>
            <person name="Sim J.-S."/>
            <person name="Jeong J.-T."/>
            <person name="Choi B.-S."/>
            <person name="Jung M."/>
            <person name="Ginzburg D."/>
            <person name="Zhao K."/>
            <person name="Won S.Y."/>
            <person name="Oh T.-J."/>
            <person name="Yu Y."/>
            <person name="Kim N.-H."/>
            <person name="Lee O.R."/>
            <person name="Lee T.-H."/>
            <person name="Bashyal P."/>
            <person name="Kim T.-S."/>
            <person name="Lee W.-H."/>
            <person name="Kawkins C."/>
            <person name="Kim C.-K."/>
            <person name="Kim J.S."/>
            <person name="Ahn B.O."/>
            <person name="Rhee S.Y."/>
            <person name="Sohng J.K."/>
        </authorList>
    </citation>
    <scope>NUCLEOTIDE SEQUENCE</scope>
    <source>
        <tissue evidence="3">Leaf</tissue>
    </source>
</reference>
<dbReference type="EMBL" id="JAAIUW010000010">
    <property type="protein sequence ID" value="KAF7811129.1"/>
    <property type="molecule type" value="Genomic_DNA"/>
</dbReference>
<keyword evidence="2" id="KW-1133">Transmembrane helix</keyword>
<feature type="region of interest" description="Disordered" evidence="1">
    <location>
        <begin position="88"/>
        <end position="117"/>
    </location>
</feature>
<evidence type="ECO:0000313" key="3">
    <source>
        <dbReference type="EMBL" id="KAF7811129.1"/>
    </source>
</evidence>
<protein>
    <submittedName>
        <fullName evidence="3">Uncharacterized protein</fullName>
    </submittedName>
</protein>
<dbReference type="AlphaFoldDB" id="A0A834WBH5"/>
<feature type="transmembrane region" description="Helical" evidence="2">
    <location>
        <begin position="162"/>
        <end position="182"/>
    </location>
</feature>
<evidence type="ECO:0000256" key="2">
    <source>
        <dbReference type="SAM" id="Phobius"/>
    </source>
</evidence>
<keyword evidence="4" id="KW-1185">Reference proteome</keyword>
<name>A0A834WBH5_9FABA</name>
<comment type="caution">
    <text evidence="3">The sequence shown here is derived from an EMBL/GenBank/DDBJ whole genome shotgun (WGS) entry which is preliminary data.</text>
</comment>
<evidence type="ECO:0000256" key="1">
    <source>
        <dbReference type="SAM" id="MobiDB-lite"/>
    </source>
</evidence>
<accession>A0A834WBH5</accession>
<organism evidence="3 4">
    <name type="scientific">Senna tora</name>
    <dbReference type="NCBI Taxonomy" id="362788"/>
    <lineage>
        <taxon>Eukaryota</taxon>
        <taxon>Viridiplantae</taxon>
        <taxon>Streptophyta</taxon>
        <taxon>Embryophyta</taxon>
        <taxon>Tracheophyta</taxon>
        <taxon>Spermatophyta</taxon>
        <taxon>Magnoliopsida</taxon>
        <taxon>eudicotyledons</taxon>
        <taxon>Gunneridae</taxon>
        <taxon>Pentapetalae</taxon>
        <taxon>rosids</taxon>
        <taxon>fabids</taxon>
        <taxon>Fabales</taxon>
        <taxon>Fabaceae</taxon>
        <taxon>Caesalpinioideae</taxon>
        <taxon>Cassia clade</taxon>
        <taxon>Senna</taxon>
    </lineage>
</organism>
<sequence length="199" mass="21510">MPEISELDLRSECVESEGKISVRDDGDAFPYGGEKSDSFVIDMDAFSPGTINKDTHTNSRITLQRSISRKGWGDKKVNVPTALQDWDTLPTACSPSPKGSGTQPAAASGGPGDHCTSPQVHHQITITAGNITTTAINEGKGIARRNSFKRPPSNWGLDPKRVLLLFATLSSVGSILLIYLTLTISNKQNSEESLIDWQQ</sequence>
<dbReference type="OrthoDB" id="683938at2759"/>